<dbReference type="InterPro" id="IPR001996">
    <property type="entry name" value="PTS_IIB_1"/>
</dbReference>
<evidence type="ECO:0000256" key="2">
    <source>
        <dbReference type="ARBA" id="ARBA00022448"/>
    </source>
</evidence>
<feature type="domain" description="PTS EIIB type-1" evidence="13">
    <location>
        <begin position="8"/>
        <end position="90"/>
    </location>
</feature>
<dbReference type="PANTHER" id="PTHR30175:SF1">
    <property type="entry name" value="PTS SYSTEM ARBUTIN-, CELLOBIOSE-, AND SALICIN-SPECIFIC EIIBC COMPONENT-RELATED"/>
    <property type="match status" value="1"/>
</dbReference>
<organism evidence="14 15">
    <name type="scientific">Rothia kristinae</name>
    <dbReference type="NCBI Taxonomy" id="37923"/>
    <lineage>
        <taxon>Bacteria</taxon>
        <taxon>Bacillati</taxon>
        <taxon>Actinomycetota</taxon>
        <taxon>Actinomycetes</taxon>
        <taxon>Micrococcales</taxon>
        <taxon>Micrococcaceae</taxon>
        <taxon>Rothia</taxon>
    </lineage>
</organism>
<dbReference type="Pfam" id="PF00367">
    <property type="entry name" value="PTS_EIIB"/>
    <property type="match status" value="1"/>
</dbReference>
<keyword evidence="3" id="KW-1003">Cell membrane</keyword>
<dbReference type="Proteomes" id="UP000595221">
    <property type="component" value="Chromosome"/>
</dbReference>
<evidence type="ECO:0000256" key="4">
    <source>
        <dbReference type="ARBA" id="ARBA00022597"/>
    </source>
</evidence>
<evidence type="ECO:0000256" key="5">
    <source>
        <dbReference type="ARBA" id="ARBA00022679"/>
    </source>
</evidence>
<feature type="active site" description="Phosphocysteine intermediate; for EIIB activity" evidence="11">
    <location>
        <position position="30"/>
    </location>
</feature>
<dbReference type="GO" id="GO:0015771">
    <property type="term" value="P:trehalose transport"/>
    <property type="evidence" value="ECO:0007669"/>
    <property type="project" value="TreeGrafter"/>
</dbReference>
<name>A0A7T4MSC8_9MICC</name>
<accession>A0A7T4MSC8</accession>
<evidence type="ECO:0000256" key="6">
    <source>
        <dbReference type="ARBA" id="ARBA00022683"/>
    </source>
</evidence>
<dbReference type="InterPro" id="IPR018113">
    <property type="entry name" value="PTrfase_EIIB_Cys"/>
</dbReference>
<keyword evidence="6" id="KW-0598">Phosphotransferase system</keyword>
<dbReference type="PROSITE" id="PS01035">
    <property type="entry name" value="PTS_EIIB_TYPE_1_CYS"/>
    <property type="match status" value="1"/>
</dbReference>
<evidence type="ECO:0000256" key="9">
    <source>
        <dbReference type="ARBA" id="ARBA00022989"/>
    </source>
</evidence>
<keyword evidence="8" id="KW-0418">Kinase</keyword>
<dbReference type="CDD" id="cd00212">
    <property type="entry name" value="PTS_IIB_glc"/>
    <property type="match status" value="1"/>
</dbReference>
<dbReference type="SUPFAM" id="SSF55604">
    <property type="entry name" value="Glucose permease domain IIB"/>
    <property type="match status" value="1"/>
</dbReference>
<keyword evidence="9 12" id="KW-1133">Transmembrane helix</keyword>
<protein>
    <submittedName>
        <fullName evidence="14">PTS transporter subunit EIIB</fullName>
    </submittedName>
</protein>
<dbReference type="RefSeq" id="WP_198489686.1">
    <property type="nucleotide sequence ID" value="NZ_CP066078.1"/>
</dbReference>
<dbReference type="InterPro" id="IPR050558">
    <property type="entry name" value="PTS_Sugar-Specific_Components"/>
</dbReference>
<evidence type="ECO:0000313" key="15">
    <source>
        <dbReference type="Proteomes" id="UP000595221"/>
    </source>
</evidence>
<evidence type="ECO:0000256" key="7">
    <source>
        <dbReference type="ARBA" id="ARBA00022692"/>
    </source>
</evidence>
<keyword evidence="2" id="KW-0813">Transport</keyword>
<dbReference type="GO" id="GO:0009401">
    <property type="term" value="P:phosphoenolpyruvate-dependent sugar phosphotransferase system"/>
    <property type="evidence" value="ECO:0007669"/>
    <property type="project" value="UniProtKB-KW"/>
</dbReference>
<dbReference type="PROSITE" id="PS51098">
    <property type="entry name" value="PTS_EIIB_TYPE_1"/>
    <property type="match status" value="1"/>
</dbReference>
<evidence type="ECO:0000256" key="8">
    <source>
        <dbReference type="ARBA" id="ARBA00022777"/>
    </source>
</evidence>
<evidence type="ECO:0000256" key="3">
    <source>
        <dbReference type="ARBA" id="ARBA00022475"/>
    </source>
</evidence>
<dbReference type="GO" id="GO:0016301">
    <property type="term" value="F:kinase activity"/>
    <property type="evidence" value="ECO:0007669"/>
    <property type="project" value="UniProtKB-KW"/>
</dbReference>
<reference evidence="14 15" key="1">
    <citation type="submission" date="2020-12" db="EMBL/GenBank/DDBJ databases">
        <title>FDA dAtabase for Regulatory Grade micrObial Sequences (FDA-ARGOS): Supporting development and validation of Infectious Disease Dx tests.</title>
        <authorList>
            <person name="Sproer C."/>
            <person name="Gronow S."/>
            <person name="Severitt S."/>
            <person name="Schroder I."/>
            <person name="Tallon L."/>
            <person name="Sadzewicz L."/>
            <person name="Zhao X."/>
            <person name="Boylan J."/>
            <person name="Ott S."/>
            <person name="Bowen H."/>
            <person name="Vavikolanu K."/>
            <person name="Mehta A."/>
            <person name="Aluvathingal J."/>
            <person name="Nadendla S."/>
            <person name="Lowell S."/>
            <person name="Myers T."/>
            <person name="Yan Y."/>
            <person name="Sichtig H."/>
        </authorList>
    </citation>
    <scope>NUCLEOTIDE SEQUENCE [LARGE SCALE GENOMIC DNA]</scope>
    <source>
        <strain evidence="14 15">FDAARGOS_1001</strain>
    </source>
</reference>
<evidence type="ECO:0000313" key="14">
    <source>
        <dbReference type="EMBL" id="QQC58614.1"/>
    </source>
</evidence>
<evidence type="ECO:0000256" key="11">
    <source>
        <dbReference type="PROSITE-ProRule" id="PRU00421"/>
    </source>
</evidence>
<sequence length="157" mass="16880">MSTKTDYESLGQEILADVGGEDNVRSMVHCATRLRFKLKDDSVAQSEKIKNLNGVVTVMQAGGQYQVVIGNEVSKVYAAITAHSSLGGEEQPAEENDPKGSLFNRFIDLVSSIFLPILWPLSGAGLIAAFLSIAVYFGFDTESTEYVLLDSAGTAII</sequence>
<evidence type="ECO:0000256" key="1">
    <source>
        <dbReference type="ARBA" id="ARBA00004651"/>
    </source>
</evidence>
<dbReference type="FunFam" id="3.30.1360.60:FF:000001">
    <property type="entry name" value="PTS system glucose-specific IIBC component PtsG"/>
    <property type="match status" value="1"/>
</dbReference>
<keyword evidence="7 12" id="KW-0812">Transmembrane</keyword>
<keyword evidence="4" id="KW-0762">Sugar transport</keyword>
<dbReference type="EMBL" id="CP066078">
    <property type="protein sequence ID" value="QQC58614.1"/>
    <property type="molecule type" value="Genomic_DNA"/>
</dbReference>
<dbReference type="GO" id="GO:0008982">
    <property type="term" value="F:protein-N(PI)-phosphohistidine-sugar phosphotransferase activity"/>
    <property type="evidence" value="ECO:0007669"/>
    <property type="project" value="InterPro"/>
</dbReference>
<gene>
    <name evidence="14" type="ORF">I6H58_06315</name>
</gene>
<keyword evidence="5" id="KW-0808">Transferase</keyword>
<dbReference type="PANTHER" id="PTHR30175">
    <property type="entry name" value="PHOSPHOTRANSFERASE SYSTEM TRANSPORT PROTEIN"/>
    <property type="match status" value="1"/>
</dbReference>
<dbReference type="AlphaFoldDB" id="A0A7T4MSC8"/>
<dbReference type="GO" id="GO:0005886">
    <property type="term" value="C:plasma membrane"/>
    <property type="evidence" value="ECO:0007669"/>
    <property type="project" value="UniProtKB-SubCell"/>
</dbReference>
<keyword evidence="10 12" id="KW-0472">Membrane</keyword>
<dbReference type="Gene3D" id="3.30.1360.60">
    <property type="entry name" value="Glucose permease domain IIB"/>
    <property type="match status" value="1"/>
</dbReference>
<evidence type="ECO:0000256" key="10">
    <source>
        <dbReference type="ARBA" id="ARBA00023136"/>
    </source>
</evidence>
<proteinExistence type="predicted"/>
<feature type="transmembrane region" description="Helical" evidence="12">
    <location>
        <begin position="113"/>
        <end position="139"/>
    </location>
</feature>
<dbReference type="GO" id="GO:0090589">
    <property type="term" value="F:protein-phosphocysteine-trehalose phosphotransferase system transporter activity"/>
    <property type="evidence" value="ECO:0007669"/>
    <property type="project" value="TreeGrafter"/>
</dbReference>
<dbReference type="InterPro" id="IPR036878">
    <property type="entry name" value="Glu_permease_IIB"/>
</dbReference>
<evidence type="ECO:0000259" key="13">
    <source>
        <dbReference type="PROSITE" id="PS51098"/>
    </source>
</evidence>
<comment type="subcellular location">
    <subcellularLocation>
        <location evidence="1">Cell membrane</location>
        <topology evidence="1">Multi-pass membrane protein</topology>
    </subcellularLocation>
</comment>
<evidence type="ECO:0000256" key="12">
    <source>
        <dbReference type="SAM" id="Phobius"/>
    </source>
</evidence>